<evidence type="ECO:0000313" key="3">
    <source>
        <dbReference type="Proteomes" id="UP001249291"/>
    </source>
</evidence>
<dbReference type="Proteomes" id="UP001249291">
    <property type="component" value="Unassembled WGS sequence"/>
</dbReference>
<comment type="caution">
    <text evidence="2">The sequence shown here is derived from an EMBL/GenBank/DDBJ whole genome shotgun (WGS) entry which is preliminary data.</text>
</comment>
<organism evidence="2 3">
    <name type="scientific">Microbacterium foliorum</name>
    <dbReference type="NCBI Taxonomy" id="104336"/>
    <lineage>
        <taxon>Bacteria</taxon>
        <taxon>Bacillati</taxon>
        <taxon>Actinomycetota</taxon>
        <taxon>Actinomycetes</taxon>
        <taxon>Micrococcales</taxon>
        <taxon>Microbacteriaceae</taxon>
        <taxon>Microbacterium</taxon>
    </lineage>
</organism>
<dbReference type="SUPFAM" id="SSF53335">
    <property type="entry name" value="S-adenosyl-L-methionine-dependent methyltransferases"/>
    <property type="match status" value="1"/>
</dbReference>
<keyword evidence="2" id="KW-0830">Ubiquinone</keyword>
<evidence type="ECO:0000313" key="2">
    <source>
        <dbReference type="EMBL" id="MDR6143726.1"/>
    </source>
</evidence>
<proteinExistence type="predicted"/>
<sequence>MAALMRRYGVGARWYDVLSGERPVYRAGRLAGISLLDLSPGDAVVDLGCGTGLNFALLLDATGPSGVVIGIDRSAEMLAVAQRRIDREGWGDRVRLIRADAAELQPEAVTRTVTELRGGGDGRADALLATYSLSVITEREEAWRRARACLRPGAQACIVDMQPPRGFWRVLSPLARLACATGGADISARPWRMLERDAVDPASVRRVERKGGHIVAVVATVDGGSPL</sequence>
<protein>
    <submittedName>
        <fullName evidence="2">Ubiquinone/menaquinone biosynthesis C-methylase UbiE</fullName>
    </submittedName>
</protein>
<dbReference type="EMBL" id="JAVIZQ010000001">
    <property type="protein sequence ID" value="MDR6143726.1"/>
    <property type="molecule type" value="Genomic_DNA"/>
</dbReference>
<dbReference type="PANTHER" id="PTHR43591:SF24">
    <property type="entry name" value="2-METHOXY-6-POLYPRENYL-1,4-BENZOQUINOL METHYLASE, MITOCHONDRIAL"/>
    <property type="match status" value="1"/>
</dbReference>
<dbReference type="PANTHER" id="PTHR43591">
    <property type="entry name" value="METHYLTRANSFERASE"/>
    <property type="match status" value="1"/>
</dbReference>
<reference evidence="2 3" key="1">
    <citation type="submission" date="2023-08" db="EMBL/GenBank/DDBJ databases">
        <title>Functional and genomic diversity of the sorghum phyllosphere microbiome.</title>
        <authorList>
            <person name="Shade A."/>
        </authorList>
    </citation>
    <scope>NUCLEOTIDE SEQUENCE [LARGE SCALE GENOMIC DNA]</scope>
    <source>
        <strain evidence="2 3">SORGH_AS_0445</strain>
    </source>
</reference>
<dbReference type="CDD" id="cd02440">
    <property type="entry name" value="AdoMet_MTases"/>
    <property type="match status" value="1"/>
</dbReference>
<dbReference type="InterPro" id="IPR041698">
    <property type="entry name" value="Methyltransf_25"/>
</dbReference>
<name>A0ABU1HV63_9MICO</name>
<gene>
    <name evidence="2" type="ORF">QE375_003280</name>
</gene>
<dbReference type="Pfam" id="PF13649">
    <property type="entry name" value="Methyltransf_25"/>
    <property type="match status" value="1"/>
</dbReference>
<dbReference type="Gene3D" id="3.40.50.150">
    <property type="entry name" value="Vaccinia Virus protein VP39"/>
    <property type="match status" value="1"/>
</dbReference>
<keyword evidence="3" id="KW-1185">Reference proteome</keyword>
<feature type="domain" description="Methyltransferase" evidence="1">
    <location>
        <begin position="44"/>
        <end position="153"/>
    </location>
</feature>
<evidence type="ECO:0000259" key="1">
    <source>
        <dbReference type="Pfam" id="PF13649"/>
    </source>
</evidence>
<dbReference type="InterPro" id="IPR029063">
    <property type="entry name" value="SAM-dependent_MTases_sf"/>
</dbReference>
<dbReference type="RefSeq" id="WP_309693150.1">
    <property type="nucleotide sequence ID" value="NZ_JAVIZQ010000001.1"/>
</dbReference>
<accession>A0ABU1HV63</accession>